<feature type="region of interest" description="Disordered" evidence="4">
    <location>
        <begin position="957"/>
        <end position="977"/>
    </location>
</feature>
<dbReference type="InterPro" id="IPR018247">
    <property type="entry name" value="EF_Hand_1_Ca_BS"/>
</dbReference>
<accession>A0ABR4Q4S1</accession>
<reference evidence="7 8" key="1">
    <citation type="journal article" date="2022" name="Front. Cell. Infect. Microbiol.">
        <title>The Genomes of Two Strains of Taenia crassiceps the Animal Model for the Study of Human Cysticercosis.</title>
        <authorList>
            <person name="Bobes R.J."/>
            <person name="Estrada K."/>
            <person name="Rios-Valencia D.G."/>
            <person name="Calderon-Gallegos A."/>
            <person name="de la Torre P."/>
            <person name="Carrero J.C."/>
            <person name="Sanchez-Flores A."/>
            <person name="Laclette J.P."/>
        </authorList>
    </citation>
    <scope>NUCLEOTIDE SEQUENCE [LARGE SCALE GENOMIC DNA]</scope>
    <source>
        <strain evidence="7">WFUcys</strain>
    </source>
</reference>
<dbReference type="InterPro" id="IPR011992">
    <property type="entry name" value="EF-hand-dom_pair"/>
</dbReference>
<comment type="catalytic activity">
    <reaction evidence="1">
        <text>Thiol-dependent hydrolysis of ester, thioester, amide, peptide and isopeptide bonds formed by the C-terminal Gly of ubiquitin (a 76-residue protein attached to proteins as an intracellular targeting signal).</text>
        <dbReference type="EC" id="3.4.19.12"/>
    </reaction>
</comment>
<proteinExistence type="predicted"/>
<evidence type="ECO:0000259" key="5">
    <source>
        <dbReference type="PROSITE" id="PS50222"/>
    </source>
</evidence>
<dbReference type="SUPFAM" id="SSF47473">
    <property type="entry name" value="EF-hand"/>
    <property type="match status" value="1"/>
</dbReference>
<evidence type="ECO:0000313" key="7">
    <source>
        <dbReference type="EMBL" id="KAL5104529.1"/>
    </source>
</evidence>
<sequence>MWLGRTWKKTRKATHAGLGLPQRLFQGCQLHQHDLNVPISPDQLSRIESVFDNLKDERNLLNFKNIIDLLGHYAPDAVLKRLFSSHKQTTSDVTLNTFLRFLRFLLNGTKQDRIQALCYYYTCGQCYVSMDSLKDTIEQEEWSMDKFGLVNKKETLSYDRLNEYFLQSHEATNVSKWLLGSRLTIASGALTVDEETLRAEYLEFKRIAVCDEYLISQSSFRSSLIDIFPDSFITGLFKFFDVNNDGYIDVMELYKGLAFLPHASIPDCAKPTNRLTKNLFTFSKGVFYMFSSQTQSGIIFNSNDFDNTLRCFVPPRVLKEASVRISGIKGTTLTKFTAWAENNPAFVHLIEFLKAITHVVFGLPLSASELETSKVIMLWLHYLIVQPPKQGSQWFVVSSQHWPSLVTQGSELGLKLPRYYKEYDSYHPISLYKKVFTTTTDPIRRVPLRQTSPPNRMRSSSFAEDFNAGKTEKSTHHGRTSRWLSKSRSLHHGTPCSSLKSSQEEIQEPSIKPSKEPAVRRETVQTSPIAVDRRLAERLQCWSGLNPNNLGINGKGQLMPSYLILYTSMHGTPKNETLELYPLQISVYWTMGGKPKVSSPVKVITDVGVPKNPQFCAPQFAPTYSEVNEKATTSEKKRPAKKRLMSNVEKPSLAPTWRERRRSRTHNPSHATRSVSVPGKKCFTSNLDCTYVPPERLSEQSVRFAFSRCHTISEVCEAVSREFTNYRSQDLTPDTYRVWFVKATETVDTPRQKQKMSQITKPASLSPDTNTSDDEKASGSPNTILLAKRVVLAPVDCKTIGSQQLGRFLADQDPLAQYIEELLNPHAECSKTFEFIIECLHQANYWPLGQCRSEVGPFVGLKNMGNTCYFNSVIQCLRVTPLLEHRIRSCVTPQTKLANEYIKLLDHMVQEGSANPRILWHAFVQKAPAFGSFVQQDAHEFLIIFLDLLSEELKHKNTSPKDGLLRPHDSRRKSTATNHSCTAAQKWSTFCAENDSPVTSIFYGLCESRCQFEECSHQTSSFDFFASLTLPLPVDEIKSIVLTVVSSYVAVPEKCRLQSEHSLTLHFIRQQISKLYKCLPDQVFLALYSNETLMPLPNPTTESGKVNGKFNYWAFILPPRCSGSTSDREMLVIVQNRILVPIQAPLLEETADQRELHGSPIVLRLSPSTTNKELYEIVEKSISQYRKSRNFKTGLRFDADESGCKTSKRVDSASKTSEFDYGNYFFVLKQAEKHFWRCSRCCWPKMCRGCPIPCTSEKVDLQPFANGCIYIAADWSLEEFVNNYQPIQGVTQKMDDTIGSPDSDTADAIQLSSLIHIFFEEELVTKSDGIVCNYCQRRKSFTVSTMLCELPEVLLISLKRFHATNRGWRKSSNLVHFPLTSLDMRTYLSKEVRCENTIYDLYAVVNHMGKLNEGHYYAFIRVEDGRWFRVNDMQYSEVRKESVVTPDAYILFYQRRKVY</sequence>
<dbReference type="EC" id="3.4.19.12" evidence="2"/>
<dbReference type="InterPro" id="IPR050185">
    <property type="entry name" value="Ub_carboxyl-term_hydrolase"/>
</dbReference>
<dbReference type="EMBL" id="JAKROA010000012">
    <property type="protein sequence ID" value="KAL5104529.1"/>
    <property type="molecule type" value="Genomic_DNA"/>
</dbReference>
<evidence type="ECO:0000256" key="2">
    <source>
        <dbReference type="ARBA" id="ARBA00012759"/>
    </source>
</evidence>
<protein>
    <recommendedName>
        <fullName evidence="2">ubiquitinyl hydrolase 1</fullName>
        <ecNumber evidence="2">3.4.19.12</ecNumber>
    </recommendedName>
</protein>
<dbReference type="Proteomes" id="UP001651158">
    <property type="component" value="Unassembled WGS sequence"/>
</dbReference>
<dbReference type="InterPro" id="IPR028889">
    <property type="entry name" value="USP"/>
</dbReference>
<gene>
    <name evidence="7" type="ORF">TcWFU_008680</name>
</gene>
<keyword evidence="3" id="KW-0106">Calcium</keyword>
<feature type="domain" description="EF-hand" evidence="5">
    <location>
        <begin position="228"/>
        <end position="263"/>
    </location>
</feature>
<dbReference type="InterPro" id="IPR002048">
    <property type="entry name" value="EF_hand_dom"/>
</dbReference>
<dbReference type="InterPro" id="IPR018200">
    <property type="entry name" value="USP_CS"/>
</dbReference>
<dbReference type="InterPro" id="IPR038765">
    <property type="entry name" value="Papain-like_cys_pep_sf"/>
</dbReference>
<dbReference type="Gene3D" id="1.10.238.10">
    <property type="entry name" value="EF-hand"/>
    <property type="match status" value="1"/>
</dbReference>
<dbReference type="InterPro" id="IPR001394">
    <property type="entry name" value="Peptidase_C19_UCH"/>
</dbReference>
<keyword evidence="8" id="KW-1185">Reference proteome</keyword>
<feature type="region of interest" description="Disordered" evidence="4">
    <location>
        <begin position="653"/>
        <end position="677"/>
    </location>
</feature>
<dbReference type="PROSITE" id="PS00972">
    <property type="entry name" value="USP_1"/>
    <property type="match status" value="1"/>
</dbReference>
<dbReference type="PANTHER" id="PTHR21646">
    <property type="entry name" value="UBIQUITIN CARBOXYL-TERMINAL HYDROLASE"/>
    <property type="match status" value="1"/>
</dbReference>
<evidence type="ECO:0000256" key="4">
    <source>
        <dbReference type="SAM" id="MobiDB-lite"/>
    </source>
</evidence>
<dbReference type="PROSITE" id="PS50235">
    <property type="entry name" value="USP_3"/>
    <property type="match status" value="1"/>
</dbReference>
<evidence type="ECO:0000256" key="3">
    <source>
        <dbReference type="ARBA" id="ARBA00022837"/>
    </source>
</evidence>
<dbReference type="PROSITE" id="PS00973">
    <property type="entry name" value="USP_2"/>
    <property type="match status" value="1"/>
</dbReference>
<feature type="compositionally biased region" description="Basic and acidic residues" evidence="4">
    <location>
        <begin position="513"/>
        <end position="523"/>
    </location>
</feature>
<feature type="region of interest" description="Disordered" evidence="4">
    <location>
        <begin position="444"/>
        <end position="524"/>
    </location>
</feature>
<dbReference type="SUPFAM" id="SSF54001">
    <property type="entry name" value="Cysteine proteinases"/>
    <property type="match status" value="1"/>
</dbReference>
<feature type="compositionally biased region" description="Polar residues" evidence="4">
    <location>
        <begin position="755"/>
        <end position="770"/>
    </location>
</feature>
<evidence type="ECO:0000313" key="8">
    <source>
        <dbReference type="Proteomes" id="UP001651158"/>
    </source>
</evidence>
<feature type="compositionally biased region" description="Polar residues" evidence="4">
    <location>
        <begin position="449"/>
        <end position="462"/>
    </location>
</feature>
<organism evidence="7 8">
    <name type="scientific">Taenia crassiceps</name>
    <dbReference type="NCBI Taxonomy" id="6207"/>
    <lineage>
        <taxon>Eukaryota</taxon>
        <taxon>Metazoa</taxon>
        <taxon>Spiralia</taxon>
        <taxon>Lophotrochozoa</taxon>
        <taxon>Platyhelminthes</taxon>
        <taxon>Cestoda</taxon>
        <taxon>Eucestoda</taxon>
        <taxon>Cyclophyllidea</taxon>
        <taxon>Taeniidae</taxon>
        <taxon>Taenia</taxon>
    </lineage>
</organism>
<dbReference type="Pfam" id="PF00443">
    <property type="entry name" value="UCH"/>
    <property type="match status" value="1"/>
</dbReference>
<dbReference type="Gene3D" id="3.90.70.10">
    <property type="entry name" value="Cysteine proteinases"/>
    <property type="match status" value="2"/>
</dbReference>
<feature type="region of interest" description="Disordered" evidence="4">
    <location>
        <begin position="750"/>
        <end position="780"/>
    </location>
</feature>
<dbReference type="PROSITE" id="PS00018">
    <property type="entry name" value="EF_HAND_1"/>
    <property type="match status" value="1"/>
</dbReference>
<evidence type="ECO:0000256" key="1">
    <source>
        <dbReference type="ARBA" id="ARBA00000707"/>
    </source>
</evidence>
<comment type="caution">
    <text evidence="7">The sequence shown here is derived from an EMBL/GenBank/DDBJ whole genome shotgun (WGS) entry which is preliminary data.</text>
</comment>
<evidence type="ECO:0000259" key="6">
    <source>
        <dbReference type="PROSITE" id="PS50235"/>
    </source>
</evidence>
<name>A0ABR4Q4S1_9CEST</name>
<dbReference type="PROSITE" id="PS50222">
    <property type="entry name" value="EF_HAND_2"/>
    <property type="match status" value="1"/>
</dbReference>
<dbReference type="CDD" id="cd02257">
    <property type="entry name" value="Peptidase_C19"/>
    <property type="match status" value="1"/>
</dbReference>
<feature type="domain" description="USP" evidence="6">
    <location>
        <begin position="859"/>
        <end position="1456"/>
    </location>
</feature>